<dbReference type="PANTHER" id="PTHR11136">
    <property type="entry name" value="FOLYLPOLYGLUTAMATE SYNTHASE-RELATED"/>
    <property type="match status" value="1"/>
</dbReference>
<feature type="compositionally biased region" description="Basic and acidic residues" evidence="7">
    <location>
        <begin position="648"/>
        <end position="668"/>
    </location>
</feature>
<sequence length="817" mass="92340">MIQPGLERIGLLLKHVQFPWKSIHVAGTNGKGSICLLASTFLRRKNIPVGTFTSPYTIDRWDCISINGEPVKEHNFRRVENHFKILNERDKINASEFEILTATAFEMFNNAKIKVGVVEVGMGGKLDATNILNNQVVSVISKIAHDHQSFLGTTLPAIAHHKAGILRPSVPYIVNPVNEFAVQDVIDAHAKEIGAGPRLSVDTPSLRQELFSTIYWQKFAEGKMPWQRDNAVLAYLAVRKYCEVTNESTARLREMLSKMNKLTLPGRQQMQTVPPVFGNPRARILVDGAHNRDASEALSSYVFKHFRARRRNSNTVHYPENGWPITWVVAMSEGRDPRSFLFPLLQPGDNIIATTFGPVDGMPWVKPMDPQAILKAAKECTFPITRLCIPVRGAMRALCAAKYLAKEEETVIVLTGSLYFVSELLREKQQFKSDPGFLNMTLIDREERFRVNDFLSAKSLDDPVGKNRQQHVDDISKAERRNLEQSIEQLNWELERLGQEEKDIHYKGLQEREEAAMVDGSPVPGLSPPPTASENSGVSVKQKFFSEFEGIRRKLENLPGHGPVSNFPKGDLRGLLNKEQSRHTLGDLSTATTSQPTIRAHLSLSKQDERPAIDRLSDQERMEIGKMLSANSTRSPPQTNNHTDAVAEDPRPFADRFHDPDPKHYTDYPKLDAKTVDFSMLRIRKHLSFPDPTRVWDTDVDPAFSGLRIRKHLANAGDVDFDRGTAEDPFSVDPFSVVRKQMAGSPHYEDAVTVAHRKYDGPPRIAAPPRIAPPAPHADGNRRTRREVLREQMQERRELMRKARSKRARALRLPRRL</sequence>
<dbReference type="GO" id="GO:0005829">
    <property type="term" value="C:cytosol"/>
    <property type="evidence" value="ECO:0007669"/>
    <property type="project" value="TreeGrafter"/>
</dbReference>
<dbReference type="SUPFAM" id="SSF53623">
    <property type="entry name" value="MurD-like peptide ligases, catalytic domain"/>
    <property type="match status" value="1"/>
</dbReference>
<evidence type="ECO:0000313" key="9">
    <source>
        <dbReference type="Proteomes" id="UP000481861"/>
    </source>
</evidence>
<dbReference type="EMBL" id="JAADJZ010000009">
    <property type="protein sequence ID" value="KAF2872581.1"/>
    <property type="molecule type" value="Genomic_DNA"/>
</dbReference>
<dbReference type="GO" id="GO:0005524">
    <property type="term" value="F:ATP binding"/>
    <property type="evidence" value="ECO:0007669"/>
    <property type="project" value="UniProtKB-KW"/>
</dbReference>
<dbReference type="OrthoDB" id="5212574at2759"/>
<evidence type="ECO:0000256" key="6">
    <source>
        <dbReference type="ARBA" id="ARBA00022842"/>
    </source>
</evidence>
<name>A0A7C8MBA5_9PLEO</name>
<gene>
    <name evidence="8" type="ORF">BDV95DRAFT_570121</name>
</gene>
<feature type="region of interest" description="Disordered" evidence="7">
    <location>
        <begin position="759"/>
        <end position="817"/>
    </location>
</feature>
<dbReference type="InterPro" id="IPR001645">
    <property type="entry name" value="Folylpolyglutamate_synth"/>
</dbReference>
<keyword evidence="9" id="KW-1185">Reference proteome</keyword>
<evidence type="ECO:0008006" key="10">
    <source>
        <dbReference type="Google" id="ProtNLM"/>
    </source>
</evidence>
<feature type="region of interest" description="Disordered" evidence="7">
    <location>
        <begin position="630"/>
        <end position="668"/>
    </location>
</feature>
<dbReference type="Proteomes" id="UP000481861">
    <property type="component" value="Unassembled WGS sequence"/>
</dbReference>
<dbReference type="GO" id="GO:0008841">
    <property type="term" value="F:dihydrofolate synthase activity"/>
    <property type="evidence" value="ECO:0007669"/>
    <property type="project" value="TreeGrafter"/>
</dbReference>
<dbReference type="PANTHER" id="PTHR11136:SF0">
    <property type="entry name" value="DIHYDROFOLATE SYNTHETASE-RELATED"/>
    <property type="match status" value="1"/>
</dbReference>
<protein>
    <recommendedName>
        <fullName evidence="10">Mur ligase central domain-containing protein</fullName>
    </recommendedName>
</protein>
<keyword evidence="2" id="KW-0436">Ligase</keyword>
<dbReference type="NCBIfam" id="TIGR01499">
    <property type="entry name" value="folC"/>
    <property type="match status" value="1"/>
</dbReference>
<dbReference type="GO" id="GO:0046872">
    <property type="term" value="F:metal ion binding"/>
    <property type="evidence" value="ECO:0007669"/>
    <property type="project" value="UniProtKB-KW"/>
</dbReference>
<keyword evidence="3" id="KW-0479">Metal-binding</keyword>
<reference evidence="8 9" key="1">
    <citation type="submission" date="2020-01" db="EMBL/GenBank/DDBJ databases">
        <authorList>
            <consortium name="DOE Joint Genome Institute"/>
            <person name="Haridas S."/>
            <person name="Albert R."/>
            <person name="Binder M."/>
            <person name="Bloem J."/>
            <person name="Labutti K."/>
            <person name="Salamov A."/>
            <person name="Andreopoulos B."/>
            <person name="Baker S.E."/>
            <person name="Barry K."/>
            <person name="Bills G."/>
            <person name="Bluhm B.H."/>
            <person name="Cannon C."/>
            <person name="Castanera R."/>
            <person name="Culley D.E."/>
            <person name="Daum C."/>
            <person name="Ezra D."/>
            <person name="Gonzalez J.B."/>
            <person name="Henrissat B."/>
            <person name="Kuo A."/>
            <person name="Liang C."/>
            <person name="Lipzen A."/>
            <person name="Lutzoni F."/>
            <person name="Magnuson J."/>
            <person name="Mondo S."/>
            <person name="Nolan M."/>
            <person name="Ohm R."/>
            <person name="Pangilinan J."/>
            <person name="Park H.-J.H."/>
            <person name="Ramirez L."/>
            <person name="Alfaro M."/>
            <person name="Sun H."/>
            <person name="Tritt A."/>
            <person name="Yoshinaga Y."/>
            <person name="Zwiers L.-H.L."/>
            <person name="Turgeon B.G."/>
            <person name="Goodwin S.B."/>
            <person name="Spatafora J.W."/>
            <person name="Crous P.W."/>
            <person name="Grigoriev I.V."/>
        </authorList>
    </citation>
    <scope>NUCLEOTIDE SEQUENCE [LARGE SCALE GENOMIC DNA]</scope>
    <source>
        <strain evidence="8 9">CBS 611.86</strain>
    </source>
</reference>
<dbReference type="GO" id="GO:0005739">
    <property type="term" value="C:mitochondrion"/>
    <property type="evidence" value="ECO:0007669"/>
    <property type="project" value="TreeGrafter"/>
</dbReference>
<organism evidence="8 9">
    <name type="scientific">Massariosphaeria phaeospora</name>
    <dbReference type="NCBI Taxonomy" id="100035"/>
    <lineage>
        <taxon>Eukaryota</taxon>
        <taxon>Fungi</taxon>
        <taxon>Dikarya</taxon>
        <taxon>Ascomycota</taxon>
        <taxon>Pezizomycotina</taxon>
        <taxon>Dothideomycetes</taxon>
        <taxon>Pleosporomycetidae</taxon>
        <taxon>Pleosporales</taxon>
        <taxon>Pleosporales incertae sedis</taxon>
        <taxon>Massariosphaeria</taxon>
    </lineage>
</organism>
<accession>A0A7C8MBA5</accession>
<evidence type="ECO:0000256" key="5">
    <source>
        <dbReference type="ARBA" id="ARBA00022840"/>
    </source>
</evidence>
<dbReference type="InterPro" id="IPR036615">
    <property type="entry name" value="Mur_ligase_C_dom_sf"/>
</dbReference>
<dbReference type="SUPFAM" id="SSF53244">
    <property type="entry name" value="MurD-like peptide ligases, peptide-binding domain"/>
    <property type="match status" value="1"/>
</dbReference>
<dbReference type="AlphaFoldDB" id="A0A7C8MBA5"/>
<dbReference type="GO" id="GO:0004326">
    <property type="term" value="F:tetrahydrofolylpolyglutamate synthase activity"/>
    <property type="evidence" value="ECO:0007669"/>
    <property type="project" value="InterPro"/>
</dbReference>
<dbReference type="InterPro" id="IPR036565">
    <property type="entry name" value="Mur-like_cat_sf"/>
</dbReference>
<evidence type="ECO:0000256" key="4">
    <source>
        <dbReference type="ARBA" id="ARBA00022741"/>
    </source>
</evidence>
<feature type="compositionally biased region" description="Basic and acidic residues" evidence="7">
    <location>
        <begin position="779"/>
        <end position="801"/>
    </location>
</feature>
<evidence type="ECO:0000256" key="3">
    <source>
        <dbReference type="ARBA" id="ARBA00022723"/>
    </source>
</evidence>
<evidence type="ECO:0000313" key="8">
    <source>
        <dbReference type="EMBL" id="KAF2872581.1"/>
    </source>
</evidence>
<dbReference type="InterPro" id="IPR018109">
    <property type="entry name" value="Folylpolyglutamate_synth_CS"/>
</dbReference>
<dbReference type="Gene3D" id="3.90.190.20">
    <property type="entry name" value="Mur ligase, C-terminal domain"/>
    <property type="match status" value="1"/>
</dbReference>
<dbReference type="PROSITE" id="PS01012">
    <property type="entry name" value="FOLYLPOLYGLU_SYNT_2"/>
    <property type="match status" value="1"/>
</dbReference>
<evidence type="ECO:0000256" key="7">
    <source>
        <dbReference type="SAM" id="MobiDB-lite"/>
    </source>
</evidence>
<dbReference type="Gene3D" id="3.40.1190.10">
    <property type="entry name" value="Mur-like, catalytic domain"/>
    <property type="match status" value="1"/>
</dbReference>
<keyword evidence="6" id="KW-0460">Magnesium</keyword>
<proteinExistence type="inferred from homology"/>
<comment type="caution">
    <text evidence="8">The sequence shown here is derived from an EMBL/GenBank/DDBJ whole genome shotgun (WGS) entry which is preliminary data.</text>
</comment>
<feature type="compositionally biased region" description="Basic residues" evidence="7">
    <location>
        <begin position="802"/>
        <end position="817"/>
    </location>
</feature>
<dbReference type="UniPathway" id="UPA00850"/>
<evidence type="ECO:0000256" key="1">
    <source>
        <dbReference type="ARBA" id="ARBA00008276"/>
    </source>
</evidence>
<keyword evidence="4" id="KW-0547">Nucleotide-binding</keyword>
<comment type="similarity">
    <text evidence="1">Belongs to the folylpolyglutamate synthase family.</text>
</comment>
<keyword evidence="5" id="KW-0067">ATP-binding</keyword>
<evidence type="ECO:0000256" key="2">
    <source>
        <dbReference type="ARBA" id="ARBA00022598"/>
    </source>
</evidence>
<feature type="compositionally biased region" description="Polar residues" evidence="7">
    <location>
        <begin position="630"/>
        <end position="643"/>
    </location>
</feature>